<evidence type="ECO:0000259" key="6">
    <source>
        <dbReference type="PROSITE" id="PS51898"/>
    </source>
</evidence>
<dbReference type="PANTHER" id="PTHR30349:SF90">
    <property type="entry name" value="TYROSINE RECOMBINASE XERD"/>
    <property type="match status" value="1"/>
</dbReference>
<dbReference type="InterPro" id="IPR011010">
    <property type="entry name" value="DNA_brk_join_enz"/>
</dbReference>
<sequence>MRAYVATAHRLIAFLGKHRGEEIGRFALLNLHASDLRAFLADRRGQGLGASSAAREMSAVRAFLTYAAEAQGTTPQLPRTRAPKRPRTLPRPASPDDAIALAEEAAAAAPNDWIGARDLAILLLLYGAGLRVAEAMSLTARVLPLGQAMRVTGKREKTRIVPLVPAVKEAITAYVALCPYPLAGDTPLFVGAKGGPLNPDLVRRAVRSARERLGLPDSLTPHALRHSFATHLLARGADLRSLQELLGHASLSSTQIYTDVDAARLLDVYRHAHPRA</sequence>
<dbReference type="Gene3D" id="1.10.150.130">
    <property type="match status" value="1"/>
</dbReference>
<keyword evidence="9" id="KW-1185">Reference proteome</keyword>
<keyword evidence="3" id="KW-0233">DNA recombination</keyword>
<dbReference type="InterPro" id="IPR013762">
    <property type="entry name" value="Integrase-like_cat_sf"/>
</dbReference>
<dbReference type="InterPro" id="IPR044068">
    <property type="entry name" value="CB"/>
</dbReference>
<comment type="caution">
    <text evidence="8">The sequence shown here is derived from an EMBL/GenBank/DDBJ whole genome shotgun (WGS) entry which is preliminary data.</text>
</comment>
<evidence type="ECO:0000313" key="8">
    <source>
        <dbReference type="EMBL" id="MCL6697972.1"/>
    </source>
</evidence>
<name>A0ABT0RSI3_9SPHN</name>
<dbReference type="Pfam" id="PF00589">
    <property type="entry name" value="Phage_integrase"/>
    <property type="match status" value="1"/>
</dbReference>
<organism evidence="8 9">
    <name type="scientific">Sphingomonas caseinilyticus</name>
    <dbReference type="NCBI Taxonomy" id="2908205"/>
    <lineage>
        <taxon>Bacteria</taxon>
        <taxon>Pseudomonadati</taxon>
        <taxon>Pseudomonadota</taxon>
        <taxon>Alphaproteobacteria</taxon>
        <taxon>Sphingomonadales</taxon>
        <taxon>Sphingomonadaceae</taxon>
        <taxon>Sphingomonas</taxon>
    </lineage>
</organism>
<dbReference type="PANTHER" id="PTHR30349">
    <property type="entry name" value="PHAGE INTEGRASE-RELATED"/>
    <property type="match status" value="1"/>
</dbReference>
<evidence type="ECO:0000313" key="9">
    <source>
        <dbReference type="Proteomes" id="UP001203410"/>
    </source>
</evidence>
<evidence type="ECO:0000256" key="3">
    <source>
        <dbReference type="ARBA" id="ARBA00023172"/>
    </source>
</evidence>
<protein>
    <submittedName>
        <fullName evidence="8">Tyrosine recombinase XerC</fullName>
    </submittedName>
</protein>
<evidence type="ECO:0000256" key="1">
    <source>
        <dbReference type="ARBA" id="ARBA00022908"/>
    </source>
</evidence>
<dbReference type="InterPro" id="IPR004107">
    <property type="entry name" value="Integrase_SAM-like_N"/>
</dbReference>
<dbReference type="Proteomes" id="UP001203410">
    <property type="component" value="Unassembled WGS sequence"/>
</dbReference>
<keyword evidence="2 4" id="KW-0238">DNA-binding</keyword>
<reference evidence="8 9" key="1">
    <citation type="submission" date="2022-05" db="EMBL/GenBank/DDBJ databases">
        <authorList>
            <person name="Jo J.-H."/>
            <person name="Im W.-T."/>
        </authorList>
    </citation>
    <scope>NUCLEOTIDE SEQUENCE [LARGE SCALE GENOMIC DNA]</scope>
    <source>
        <strain evidence="8 9">NSE70-1</strain>
    </source>
</reference>
<keyword evidence="1" id="KW-0229">DNA integration</keyword>
<dbReference type="InterPro" id="IPR002104">
    <property type="entry name" value="Integrase_catalytic"/>
</dbReference>
<dbReference type="PROSITE" id="PS51898">
    <property type="entry name" value="TYR_RECOMBINASE"/>
    <property type="match status" value="1"/>
</dbReference>
<dbReference type="PROSITE" id="PS51900">
    <property type="entry name" value="CB"/>
    <property type="match status" value="1"/>
</dbReference>
<dbReference type="SUPFAM" id="SSF47823">
    <property type="entry name" value="lambda integrase-like, N-terminal domain"/>
    <property type="match status" value="1"/>
</dbReference>
<dbReference type="EMBL" id="JAMGBA010000001">
    <property type="protein sequence ID" value="MCL6697972.1"/>
    <property type="molecule type" value="Genomic_DNA"/>
</dbReference>
<proteinExistence type="predicted"/>
<accession>A0ABT0RSI3</accession>
<evidence type="ECO:0000256" key="5">
    <source>
        <dbReference type="SAM" id="MobiDB-lite"/>
    </source>
</evidence>
<dbReference type="SUPFAM" id="SSF56349">
    <property type="entry name" value="DNA breaking-rejoining enzymes"/>
    <property type="match status" value="1"/>
</dbReference>
<gene>
    <name evidence="8" type="ORF">LZ496_04125</name>
</gene>
<feature type="domain" description="Core-binding (CB)" evidence="7">
    <location>
        <begin position="1"/>
        <end position="68"/>
    </location>
</feature>
<evidence type="ECO:0000256" key="2">
    <source>
        <dbReference type="ARBA" id="ARBA00023125"/>
    </source>
</evidence>
<feature type="domain" description="Tyr recombinase" evidence="6">
    <location>
        <begin position="88"/>
        <end position="270"/>
    </location>
</feature>
<dbReference type="InterPro" id="IPR050090">
    <property type="entry name" value="Tyrosine_recombinase_XerCD"/>
</dbReference>
<dbReference type="Gene3D" id="1.10.443.10">
    <property type="entry name" value="Intergrase catalytic core"/>
    <property type="match status" value="1"/>
</dbReference>
<evidence type="ECO:0000259" key="7">
    <source>
        <dbReference type="PROSITE" id="PS51900"/>
    </source>
</evidence>
<feature type="region of interest" description="Disordered" evidence="5">
    <location>
        <begin position="72"/>
        <end position="94"/>
    </location>
</feature>
<evidence type="ECO:0000256" key="4">
    <source>
        <dbReference type="PROSITE-ProRule" id="PRU01248"/>
    </source>
</evidence>
<dbReference type="InterPro" id="IPR010998">
    <property type="entry name" value="Integrase_recombinase_N"/>
</dbReference>
<dbReference type="Pfam" id="PF02899">
    <property type="entry name" value="Phage_int_SAM_1"/>
    <property type="match status" value="1"/>
</dbReference>